<evidence type="ECO:0000313" key="1">
    <source>
        <dbReference type="EMBL" id="CAD8201976.1"/>
    </source>
</evidence>
<dbReference type="OrthoDB" id="322270at2759"/>
<dbReference type="Proteomes" id="UP000689195">
    <property type="component" value="Unassembled WGS sequence"/>
</dbReference>
<dbReference type="AlphaFoldDB" id="A0A8S1XLB7"/>
<protein>
    <submittedName>
        <fullName evidence="1">Uncharacterized protein</fullName>
    </submittedName>
</protein>
<dbReference type="EMBL" id="CAJJDO010000129">
    <property type="protein sequence ID" value="CAD8201976.1"/>
    <property type="molecule type" value="Genomic_DNA"/>
</dbReference>
<keyword evidence="2" id="KW-1185">Reference proteome</keyword>
<reference evidence="1" key="1">
    <citation type="submission" date="2021-01" db="EMBL/GenBank/DDBJ databases">
        <authorList>
            <consortium name="Genoscope - CEA"/>
            <person name="William W."/>
        </authorList>
    </citation>
    <scope>NUCLEOTIDE SEQUENCE</scope>
</reference>
<accession>A0A8S1XLB7</accession>
<sequence>MISNKQTLVFYMDLISEIPFHSFGTSNISKLPFKKYNQILLNQSSSLRGGGCCSTNLVMPETRRFNQFPQSFASNLKFQTNVIFEEQISVESSKIWLTGTDFELQMIKIGIAHLRTNSETGTNLIKAVLFGIASSISQLKPSEELLDALMEAGKYLLLNFYDKQIKNPLKIYELYYFFENLKWSIIFQLKEGYSVKQTINQLTDGYNKYIGASQNWLIHFCWINLISGLMSYRPIIYRAEVEQMLNQKHHISWNQLIVSNQIVLMPYDKTKGKVKYSGRGTFIIREFQNLKLFQEYLLDEQVNSIKLFSQYLNFDFSSQQKSQINLQDLTISLFTNIDDLEILSSLQIALLNCYTKIKENLNLIDNQTSKDEVISMQNKTEIKIYKQDIQYLINQQKDSFLQLLYIFYEIDIIRIKETEIINNIEQILRSNEKNLGLLKDKTYIEQMPNLNEIRVEAENRFVKQLQQLPNLIVQFTQILISYEDIILDENNVKYVQKTQLKQTLIKYQQELEIFIQVINNFLINFICNIKKIKNNIKQINSQISLTIPQEQVSQKDISQQLILFYNSALIKNLSNQILQVYSTDWVEKNWEFNNLNEFGKNIKRCSEIALIFKFYKKLLRIQQQKINVLQYEDNIAKYILICWKTRAQLQIKLKAQFLKEKL</sequence>
<evidence type="ECO:0000313" key="2">
    <source>
        <dbReference type="Proteomes" id="UP000689195"/>
    </source>
</evidence>
<name>A0A8S1XLB7_9CILI</name>
<gene>
    <name evidence="1" type="ORF">PPENT_87.1.T1290143</name>
</gene>
<organism evidence="1 2">
    <name type="scientific">Paramecium pentaurelia</name>
    <dbReference type="NCBI Taxonomy" id="43138"/>
    <lineage>
        <taxon>Eukaryota</taxon>
        <taxon>Sar</taxon>
        <taxon>Alveolata</taxon>
        <taxon>Ciliophora</taxon>
        <taxon>Intramacronucleata</taxon>
        <taxon>Oligohymenophorea</taxon>
        <taxon>Peniculida</taxon>
        <taxon>Parameciidae</taxon>
        <taxon>Paramecium</taxon>
    </lineage>
</organism>
<proteinExistence type="predicted"/>
<comment type="caution">
    <text evidence="1">The sequence shown here is derived from an EMBL/GenBank/DDBJ whole genome shotgun (WGS) entry which is preliminary data.</text>
</comment>